<evidence type="ECO:0000256" key="1">
    <source>
        <dbReference type="SAM" id="MobiDB-lite"/>
    </source>
</evidence>
<proteinExistence type="predicted"/>
<dbReference type="AlphaFoldDB" id="A0A9D4LK23"/>
<gene>
    <name evidence="2" type="ORF">DPMN_102091</name>
</gene>
<organism evidence="2 3">
    <name type="scientific">Dreissena polymorpha</name>
    <name type="common">Zebra mussel</name>
    <name type="synonym">Mytilus polymorpha</name>
    <dbReference type="NCBI Taxonomy" id="45954"/>
    <lineage>
        <taxon>Eukaryota</taxon>
        <taxon>Metazoa</taxon>
        <taxon>Spiralia</taxon>
        <taxon>Lophotrochozoa</taxon>
        <taxon>Mollusca</taxon>
        <taxon>Bivalvia</taxon>
        <taxon>Autobranchia</taxon>
        <taxon>Heteroconchia</taxon>
        <taxon>Euheterodonta</taxon>
        <taxon>Imparidentia</taxon>
        <taxon>Neoheterodontei</taxon>
        <taxon>Myida</taxon>
        <taxon>Dreissenoidea</taxon>
        <taxon>Dreissenidae</taxon>
        <taxon>Dreissena</taxon>
    </lineage>
</organism>
<keyword evidence="3" id="KW-1185">Reference proteome</keyword>
<evidence type="ECO:0000313" key="2">
    <source>
        <dbReference type="EMBL" id="KAH3859371.1"/>
    </source>
</evidence>
<feature type="compositionally biased region" description="Basic and acidic residues" evidence="1">
    <location>
        <begin position="28"/>
        <end position="37"/>
    </location>
</feature>
<dbReference type="Proteomes" id="UP000828390">
    <property type="component" value="Unassembled WGS sequence"/>
</dbReference>
<evidence type="ECO:0000313" key="3">
    <source>
        <dbReference type="Proteomes" id="UP000828390"/>
    </source>
</evidence>
<dbReference type="EMBL" id="JAIWYP010000003">
    <property type="protein sequence ID" value="KAH3859371.1"/>
    <property type="molecule type" value="Genomic_DNA"/>
</dbReference>
<reference evidence="2" key="2">
    <citation type="submission" date="2020-11" db="EMBL/GenBank/DDBJ databases">
        <authorList>
            <person name="McCartney M.A."/>
            <person name="Auch B."/>
            <person name="Kono T."/>
            <person name="Mallez S."/>
            <person name="Becker A."/>
            <person name="Gohl D.M."/>
            <person name="Silverstein K.A.T."/>
            <person name="Koren S."/>
            <person name="Bechman K.B."/>
            <person name="Herman A."/>
            <person name="Abrahante J.E."/>
            <person name="Garbe J."/>
        </authorList>
    </citation>
    <scope>NUCLEOTIDE SEQUENCE</scope>
    <source>
        <strain evidence="2">Duluth1</strain>
        <tissue evidence="2">Whole animal</tissue>
    </source>
</reference>
<feature type="region of interest" description="Disordered" evidence="1">
    <location>
        <begin position="25"/>
        <end position="46"/>
    </location>
</feature>
<sequence>MSVCSSVGSSTIITTASKDTILGYSHGHRLETRQDGRRRPRQYTLRGKHSSAIVSYNHWSSWEYLTHTQANPPGQHTQSQADTYTSGSYTQAHTYAPGNTRLVKHVCSRHRKEESMVIPECSQQASASIQLAARNHIMQHDPTACPCHKPGTKSAWGVAPDVTGTTWLTCGCDN</sequence>
<reference evidence="2" key="1">
    <citation type="journal article" date="2019" name="bioRxiv">
        <title>The Genome of the Zebra Mussel, Dreissena polymorpha: A Resource for Invasive Species Research.</title>
        <authorList>
            <person name="McCartney M.A."/>
            <person name="Auch B."/>
            <person name="Kono T."/>
            <person name="Mallez S."/>
            <person name="Zhang Y."/>
            <person name="Obille A."/>
            <person name="Becker A."/>
            <person name="Abrahante J.E."/>
            <person name="Garbe J."/>
            <person name="Badalamenti J.P."/>
            <person name="Herman A."/>
            <person name="Mangelson H."/>
            <person name="Liachko I."/>
            <person name="Sullivan S."/>
            <person name="Sone E.D."/>
            <person name="Koren S."/>
            <person name="Silverstein K.A.T."/>
            <person name="Beckman K.B."/>
            <person name="Gohl D.M."/>
        </authorList>
    </citation>
    <scope>NUCLEOTIDE SEQUENCE</scope>
    <source>
        <strain evidence="2">Duluth1</strain>
        <tissue evidence="2">Whole animal</tissue>
    </source>
</reference>
<protein>
    <submittedName>
        <fullName evidence="2">Uncharacterized protein</fullName>
    </submittedName>
</protein>
<accession>A0A9D4LK23</accession>
<name>A0A9D4LK23_DREPO</name>
<comment type="caution">
    <text evidence="2">The sequence shown here is derived from an EMBL/GenBank/DDBJ whole genome shotgun (WGS) entry which is preliminary data.</text>
</comment>